<keyword evidence="2" id="KW-1185">Reference proteome</keyword>
<evidence type="ECO:0000313" key="2">
    <source>
        <dbReference type="Proteomes" id="UP000694501"/>
    </source>
</evidence>
<dbReference type="Proteomes" id="UP000694501">
    <property type="component" value="Unassembled WGS sequence"/>
</dbReference>
<gene>
    <name evidence="1" type="ORF">JGS22_005935</name>
</gene>
<dbReference type="EMBL" id="JAELVF020000001">
    <property type="protein sequence ID" value="MBU7597184.1"/>
    <property type="molecule type" value="Genomic_DNA"/>
</dbReference>
<organism evidence="1 2">
    <name type="scientific">Streptomyces tardus</name>
    <dbReference type="NCBI Taxonomy" id="2780544"/>
    <lineage>
        <taxon>Bacteria</taxon>
        <taxon>Bacillati</taxon>
        <taxon>Actinomycetota</taxon>
        <taxon>Actinomycetes</taxon>
        <taxon>Kitasatosporales</taxon>
        <taxon>Streptomycetaceae</taxon>
        <taxon>Streptomyces</taxon>
    </lineage>
</organism>
<sequence length="70" mass="7098">MSDIYTLIAFAVAIAVLAGRADGDLAPGTELTLYGHHHEVRGVAPALCDADAVPADAAPFYLLAGSTTAT</sequence>
<dbReference type="AlphaFoldDB" id="A0A949N3T1"/>
<protein>
    <submittedName>
        <fullName evidence="1">Uncharacterized protein</fullName>
    </submittedName>
</protein>
<name>A0A949N3T1_9ACTN</name>
<dbReference type="RefSeq" id="WP_216814860.1">
    <property type="nucleotide sequence ID" value="NZ_JAELVF020000001.1"/>
</dbReference>
<comment type="caution">
    <text evidence="1">The sequence shown here is derived from an EMBL/GenBank/DDBJ whole genome shotgun (WGS) entry which is preliminary data.</text>
</comment>
<proteinExistence type="predicted"/>
<reference evidence="1" key="1">
    <citation type="submission" date="2021-06" db="EMBL/GenBank/DDBJ databases">
        <title>Sequencing of actinobacteria type strains.</title>
        <authorList>
            <person name="Nguyen G.-S."/>
            <person name="Wentzel A."/>
        </authorList>
    </citation>
    <scope>NUCLEOTIDE SEQUENCE</scope>
    <source>
        <strain evidence="1">P38-E01</strain>
    </source>
</reference>
<evidence type="ECO:0000313" key="1">
    <source>
        <dbReference type="EMBL" id="MBU7597184.1"/>
    </source>
</evidence>
<accession>A0A949N3T1</accession>